<gene>
    <name evidence="1" type="ORF">Mic7113_6705</name>
</gene>
<evidence type="ECO:0000313" key="2">
    <source>
        <dbReference type="Proteomes" id="UP000010471"/>
    </source>
</evidence>
<dbReference type="EMBL" id="CP003634">
    <property type="protein sequence ID" value="AFZ22268.1"/>
    <property type="molecule type" value="Genomic_DNA"/>
</dbReference>
<dbReference type="OrthoDB" id="532665at2"/>
<reference evidence="1 2" key="1">
    <citation type="submission" date="2012-06" db="EMBL/GenBank/DDBJ databases">
        <title>Finished plasmid 4 of genome of Microcoleus sp. PCC 7113.</title>
        <authorList>
            <consortium name="US DOE Joint Genome Institute"/>
            <person name="Gugger M."/>
            <person name="Coursin T."/>
            <person name="Rippka R."/>
            <person name="Tandeau De Marsac N."/>
            <person name="Huntemann M."/>
            <person name="Wei C.-L."/>
            <person name="Han J."/>
            <person name="Detter J.C."/>
            <person name="Han C."/>
            <person name="Tapia R."/>
            <person name="Chen A."/>
            <person name="Kyrpides N."/>
            <person name="Mavromatis K."/>
            <person name="Markowitz V."/>
            <person name="Szeto E."/>
            <person name="Ivanova N."/>
            <person name="Pagani I."/>
            <person name="Pati A."/>
            <person name="Goodwin L."/>
            <person name="Nordberg H.P."/>
            <person name="Cantor M.N."/>
            <person name="Hua S.X."/>
            <person name="Woyke T."/>
            <person name="Kerfeld C.A."/>
        </authorList>
    </citation>
    <scope>NUCLEOTIDE SEQUENCE [LARGE SCALE GENOMIC DNA]</scope>
    <source>
        <strain evidence="1 2">PCC 7113</strain>
        <plasmid evidence="1 2">pMIC7113.04</plasmid>
    </source>
</reference>
<dbReference type="HOGENOM" id="CLU_155840_0_0_3"/>
<accession>K9WQ13</accession>
<dbReference type="AlphaFoldDB" id="K9WQ13"/>
<evidence type="ECO:0000313" key="1">
    <source>
        <dbReference type="EMBL" id="AFZ22268.1"/>
    </source>
</evidence>
<organism evidence="1 2">
    <name type="scientific">Allocoleopsis franciscana PCC 7113</name>
    <dbReference type="NCBI Taxonomy" id="1173027"/>
    <lineage>
        <taxon>Bacteria</taxon>
        <taxon>Bacillati</taxon>
        <taxon>Cyanobacteriota</taxon>
        <taxon>Cyanophyceae</taxon>
        <taxon>Coleofasciculales</taxon>
        <taxon>Coleofasciculaceae</taxon>
        <taxon>Allocoleopsis</taxon>
        <taxon>Allocoleopsis franciscana</taxon>
    </lineage>
</organism>
<dbReference type="Proteomes" id="UP000010471">
    <property type="component" value="Plasmid pMIC7113.04"/>
</dbReference>
<name>K9WQ13_9CYAN</name>
<proteinExistence type="predicted"/>
<keyword evidence="1" id="KW-0614">Plasmid</keyword>
<sequence>MRNPRPLGQRELRLIELFTNCRMEMTPWEFYSKWGVTYATMAQLCRCDIATVSRWFGRGRNFQPPRHYHKWYLALADVFLEFYEDIPETLLNRLCPDR</sequence>
<keyword evidence="2" id="KW-1185">Reference proteome</keyword>
<protein>
    <submittedName>
        <fullName evidence="1">Uncharacterized protein</fullName>
    </submittedName>
</protein>
<dbReference type="KEGG" id="mic:Mic7113_6705"/>
<geneLocation type="plasmid" evidence="1 2">
    <name>pMIC7113.04</name>
</geneLocation>
<dbReference type="RefSeq" id="WP_015211583.1">
    <property type="nucleotide sequence ID" value="NC_019761.1"/>
</dbReference>